<dbReference type="InterPro" id="IPR036388">
    <property type="entry name" value="WH-like_DNA-bd_sf"/>
</dbReference>
<dbReference type="InterPro" id="IPR014757">
    <property type="entry name" value="Tscrpt_reg_IclR_C"/>
</dbReference>
<dbReference type="InterPro" id="IPR050707">
    <property type="entry name" value="HTH_MetabolicPath_Reg"/>
</dbReference>
<dbReference type="SUPFAM" id="SSF46785">
    <property type="entry name" value="Winged helix' DNA-binding domain"/>
    <property type="match status" value="1"/>
</dbReference>
<dbReference type="PANTHER" id="PTHR30136">
    <property type="entry name" value="HELIX-TURN-HELIX TRANSCRIPTIONAL REGULATOR, ICLR FAMILY"/>
    <property type="match status" value="1"/>
</dbReference>
<keyword evidence="1" id="KW-0805">Transcription regulation</keyword>
<dbReference type="Gene3D" id="3.30.450.40">
    <property type="match status" value="1"/>
</dbReference>
<evidence type="ECO:0000256" key="3">
    <source>
        <dbReference type="ARBA" id="ARBA00023163"/>
    </source>
</evidence>
<evidence type="ECO:0000256" key="1">
    <source>
        <dbReference type="ARBA" id="ARBA00023015"/>
    </source>
</evidence>
<dbReference type="Pfam" id="PF01614">
    <property type="entry name" value="IclR_C"/>
    <property type="match status" value="1"/>
</dbReference>
<dbReference type="SMART" id="SM00346">
    <property type="entry name" value="HTH_ICLR"/>
    <property type="match status" value="1"/>
</dbReference>
<evidence type="ECO:0000259" key="4">
    <source>
        <dbReference type="PROSITE" id="PS51077"/>
    </source>
</evidence>
<dbReference type="InterPro" id="IPR005471">
    <property type="entry name" value="Tscrpt_reg_IclR_N"/>
</dbReference>
<evidence type="ECO:0000313" key="7">
    <source>
        <dbReference type="Proteomes" id="UP000007347"/>
    </source>
</evidence>
<dbReference type="PANTHER" id="PTHR30136:SF35">
    <property type="entry name" value="HTH-TYPE TRANSCRIPTIONAL REGULATOR RV1719"/>
    <property type="match status" value="1"/>
</dbReference>
<dbReference type="HOGENOM" id="CLU_062618_6_0_7"/>
<keyword evidence="7" id="KW-1185">Reference proteome</keyword>
<dbReference type="Pfam" id="PF09339">
    <property type="entry name" value="HTH_IclR"/>
    <property type="match status" value="1"/>
</dbReference>
<dbReference type="STRING" id="651182.TOL2_C04230"/>
<dbReference type="RefSeq" id="WP_014955950.1">
    <property type="nucleotide sequence ID" value="NC_018645.1"/>
</dbReference>
<dbReference type="AlphaFoldDB" id="K0NFT9"/>
<dbReference type="PROSITE" id="PS51078">
    <property type="entry name" value="ICLR_ED"/>
    <property type="match status" value="1"/>
</dbReference>
<name>K0NFT9_DESTT</name>
<reference evidence="6 7" key="1">
    <citation type="journal article" date="2013" name="Environ. Microbiol.">
        <title>Complete genome, catabolic sub-proteomes and key-metabolites of Desulfobacula toluolica Tol2, a marine, aromatic compound-degrading, sulfate-reducing bacterium.</title>
        <authorList>
            <person name="Wohlbrand L."/>
            <person name="Jacob J.H."/>
            <person name="Kube M."/>
            <person name="Mussmann M."/>
            <person name="Jarling R."/>
            <person name="Beck A."/>
            <person name="Amann R."/>
            <person name="Wilkes H."/>
            <person name="Reinhardt R."/>
            <person name="Rabus R."/>
        </authorList>
    </citation>
    <scope>NUCLEOTIDE SEQUENCE [LARGE SCALE GENOMIC DNA]</scope>
    <source>
        <strain evidence="7">DSM 7467 / Tol2</strain>
    </source>
</reference>
<protein>
    <submittedName>
        <fullName evidence="6">Transcriptional regulator, IclR family</fullName>
    </submittedName>
</protein>
<feature type="domain" description="HTH iclR-type" evidence="4">
    <location>
        <begin position="7"/>
        <end position="69"/>
    </location>
</feature>
<gene>
    <name evidence="6" type="ordered locus">TOL2_C04230</name>
</gene>
<dbReference type="Gene3D" id="1.10.10.10">
    <property type="entry name" value="Winged helix-like DNA-binding domain superfamily/Winged helix DNA-binding domain"/>
    <property type="match status" value="1"/>
</dbReference>
<organism evidence="6 7">
    <name type="scientific">Desulfobacula toluolica (strain DSM 7467 / Tol2)</name>
    <dbReference type="NCBI Taxonomy" id="651182"/>
    <lineage>
        <taxon>Bacteria</taxon>
        <taxon>Pseudomonadati</taxon>
        <taxon>Thermodesulfobacteriota</taxon>
        <taxon>Desulfobacteria</taxon>
        <taxon>Desulfobacterales</taxon>
        <taxon>Desulfobacteraceae</taxon>
        <taxon>Desulfobacula</taxon>
    </lineage>
</organism>
<dbReference type="KEGG" id="dto:TOL2_C04230"/>
<dbReference type="GO" id="GO:0003677">
    <property type="term" value="F:DNA binding"/>
    <property type="evidence" value="ECO:0007669"/>
    <property type="project" value="UniProtKB-KW"/>
</dbReference>
<dbReference type="EMBL" id="FO203503">
    <property type="protein sequence ID" value="CCK78593.1"/>
    <property type="molecule type" value="Genomic_DNA"/>
</dbReference>
<dbReference type="PROSITE" id="PS51077">
    <property type="entry name" value="HTH_ICLR"/>
    <property type="match status" value="1"/>
</dbReference>
<proteinExistence type="predicted"/>
<sequence length="254" mass="28138">MAKKYQAPIVKKAFIILDAISKNTHGLRISEISSSLDISKSTVHGITAALEDMGAVVRDSVSKRYTIGLTLMTLGKAAYERIDFKNIARPVMEDLMELCKESVFLGVRNGEQVTVIDIVESRRDFKISSPIGTTLPLMAGAVGKLFLSQMEPHDLEKYMHANPLVKFTANTIIDSDLYVKELEKVRQSCIAKDDEEYLSGVRAVAVPIKKYGAHIPALWVVGFKASMSDKKMPAIIEQTQFAAEKISKKLALEF</sequence>
<evidence type="ECO:0000256" key="2">
    <source>
        <dbReference type="ARBA" id="ARBA00023125"/>
    </source>
</evidence>
<feature type="domain" description="IclR-ED" evidence="5">
    <location>
        <begin position="70"/>
        <end position="252"/>
    </location>
</feature>
<dbReference type="Proteomes" id="UP000007347">
    <property type="component" value="Chromosome"/>
</dbReference>
<dbReference type="InterPro" id="IPR029016">
    <property type="entry name" value="GAF-like_dom_sf"/>
</dbReference>
<keyword evidence="3" id="KW-0804">Transcription</keyword>
<accession>K0NFT9</accession>
<dbReference type="GO" id="GO:0045892">
    <property type="term" value="P:negative regulation of DNA-templated transcription"/>
    <property type="evidence" value="ECO:0007669"/>
    <property type="project" value="TreeGrafter"/>
</dbReference>
<dbReference type="OrthoDB" id="9791752at2"/>
<evidence type="ECO:0000313" key="6">
    <source>
        <dbReference type="EMBL" id="CCK78593.1"/>
    </source>
</evidence>
<dbReference type="GO" id="GO:0003700">
    <property type="term" value="F:DNA-binding transcription factor activity"/>
    <property type="evidence" value="ECO:0007669"/>
    <property type="project" value="TreeGrafter"/>
</dbReference>
<dbReference type="SUPFAM" id="SSF55781">
    <property type="entry name" value="GAF domain-like"/>
    <property type="match status" value="1"/>
</dbReference>
<keyword evidence="2" id="KW-0238">DNA-binding</keyword>
<evidence type="ECO:0000259" key="5">
    <source>
        <dbReference type="PROSITE" id="PS51078"/>
    </source>
</evidence>
<dbReference type="InterPro" id="IPR036390">
    <property type="entry name" value="WH_DNA-bd_sf"/>
</dbReference>